<proteinExistence type="inferred from homology"/>
<dbReference type="EC" id="1.11.1.7" evidence="4"/>
<reference evidence="14" key="1">
    <citation type="submission" date="2013-07" db="EMBL/GenBank/DDBJ databases">
        <title>The genome of Eucalyptus grandis.</title>
        <authorList>
            <person name="Schmutz J."/>
            <person name="Hayes R."/>
            <person name="Myburg A."/>
            <person name="Tuskan G."/>
            <person name="Grattapaglia D."/>
            <person name="Rokhsar D.S."/>
        </authorList>
    </citation>
    <scope>NUCLEOTIDE SEQUENCE</scope>
    <source>
        <tissue evidence="14">Leaf extractions</tissue>
    </source>
</reference>
<evidence type="ECO:0000256" key="11">
    <source>
        <dbReference type="RuleBase" id="RU004241"/>
    </source>
</evidence>
<evidence type="ECO:0000313" key="14">
    <source>
        <dbReference type="EMBL" id="KCW57056.1"/>
    </source>
</evidence>
<keyword evidence="5" id="KW-0575">Peroxidase</keyword>
<evidence type="ECO:0000256" key="8">
    <source>
        <dbReference type="ARBA" id="ARBA00023002"/>
    </source>
</evidence>
<feature type="chain" id="PRO_5001567614" description="peroxidase" evidence="12">
    <location>
        <begin position="17"/>
        <end position="126"/>
    </location>
</feature>
<name>A0A059ATS3_EUCGR</name>
<dbReference type="Pfam" id="PF00141">
    <property type="entry name" value="peroxidase"/>
    <property type="match status" value="1"/>
</dbReference>
<dbReference type="STRING" id="71139.A0A059ATS3"/>
<organism evidence="14">
    <name type="scientific">Eucalyptus grandis</name>
    <name type="common">Flooded gum</name>
    <dbReference type="NCBI Taxonomy" id="71139"/>
    <lineage>
        <taxon>Eukaryota</taxon>
        <taxon>Viridiplantae</taxon>
        <taxon>Streptophyta</taxon>
        <taxon>Embryophyta</taxon>
        <taxon>Tracheophyta</taxon>
        <taxon>Spermatophyta</taxon>
        <taxon>Magnoliopsida</taxon>
        <taxon>eudicotyledons</taxon>
        <taxon>Gunneridae</taxon>
        <taxon>Pentapetalae</taxon>
        <taxon>rosids</taxon>
        <taxon>malvids</taxon>
        <taxon>Myrtales</taxon>
        <taxon>Myrtaceae</taxon>
        <taxon>Myrtoideae</taxon>
        <taxon>Eucalypteae</taxon>
        <taxon>Eucalyptus</taxon>
    </lineage>
</organism>
<dbReference type="GO" id="GO:0046872">
    <property type="term" value="F:metal ion binding"/>
    <property type="evidence" value="ECO:0007669"/>
    <property type="project" value="UniProtKB-KW"/>
</dbReference>
<dbReference type="Gene3D" id="1.10.520.10">
    <property type="match status" value="1"/>
</dbReference>
<dbReference type="InParanoid" id="A0A059ATS3"/>
<dbReference type="EMBL" id="KK198761">
    <property type="protein sequence ID" value="KCW57056.1"/>
    <property type="molecule type" value="Genomic_DNA"/>
</dbReference>
<dbReference type="OMA" id="YEVIDYA"/>
<dbReference type="InterPro" id="IPR002016">
    <property type="entry name" value="Haem_peroxidase"/>
</dbReference>
<comment type="cofactor">
    <cofactor evidence="2">
        <name>Ca(2+)</name>
        <dbReference type="ChEBI" id="CHEBI:29108"/>
    </cofactor>
</comment>
<evidence type="ECO:0000259" key="13">
    <source>
        <dbReference type="PROSITE" id="PS50873"/>
    </source>
</evidence>
<dbReference type="PRINTS" id="PR00458">
    <property type="entry name" value="PEROXIDASE"/>
</dbReference>
<evidence type="ECO:0000256" key="1">
    <source>
        <dbReference type="ARBA" id="ARBA00000189"/>
    </source>
</evidence>
<keyword evidence="12" id="KW-0732">Signal</keyword>
<feature type="domain" description="Plant heme peroxidase family profile" evidence="13">
    <location>
        <begin position="37"/>
        <end position="126"/>
    </location>
</feature>
<evidence type="ECO:0000256" key="12">
    <source>
        <dbReference type="SAM" id="SignalP"/>
    </source>
</evidence>
<feature type="signal peptide" evidence="12">
    <location>
        <begin position="1"/>
        <end position="16"/>
    </location>
</feature>
<comment type="catalytic activity">
    <reaction evidence="1">
        <text>2 a phenolic donor + H2O2 = 2 a phenolic radical donor + 2 H2O</text>
        <dbReference type="Rhea" id="RHEA:56136"/>
        <dbReference type="ChEBI" id="CHEBI:15377"/>
        <dbReference type="ChEBI" id="CHEBI:16240"/>
        <dbReference type="ChEBI" id="CHEBI:139520"/>
        <dbReference type="ChEBI" id="CHEBI:139521"/>
        <dbReference type="EC" id="1.11.1.7"/>
    </reaction>
</comment>
<sequence>MLVLLSMSCHAQLSSTFYDESCPDALTAIRTSIIITNRGSVRGYEVIDYAKSEVEKICPGVVSCADIVAVIARDAFVAVGSPSWTVKLERRDSTTASPSLASSDLPSFREGLEKLVPKFASDEFFM</sequence>
<keyword evidence="7" id="KW-0479">Metal-binding</keyword>
<evidence type="ECO:0000256" key="7">
    <source>
        <dbReference type="ARBA" id="ARBA00022723"/>
    </source>
</evidence>
<dbReference type="InterPro" id="IPR000823">
    <property type="entry name" value="Peroxidase_pln"/>
</dbReference>
<evidence type="ECO:0000256" key="2">
    <source>
        <dbReference type="ARBA" id="ARBA00001913"/>
    </source>
</evidence>
<evidence type="ECO:0000256" key="10">
    <source>
        <dbReference type="PIRSR" id="PIRSR600823-2"/>
    </source>
</evidence>
<evidence type="ECO:0000256" key="9">
    <source>
        <dbReference type="ARBA" id="ARBA00023004"/>
    </source>
</evidence>
<gene>
    <name evidence="14" type="ORF">EUGRSUZ_I02714</name>
</gene>
<dbReference type="PROSITE" id="PS50873">
    <property type="entry name" value="PEROXIDASE_4"/>
    <property type="match status" value="1"/>
</dbReference>
<feature type="binding site" evidence="10">
    <location>
        <position position="106"/>
    </location>
    <ligand>
        <name>substrate</name>
    </ligand>
</feature>
<accession>A0A059ATS3</accession>
<comment type="cofactor">
    <cofactor evidence="3">
        <name>heme b</name>
        <dbReference type="ChEBI" id="CHEBI:60344"/>
    </cofactor>
</comment>
<dbReference type="PANTHER" id="PTHR31388:SF115">
    <property type="entry name" value="PEROXIDASE 5"/>
    <property type="match status" value="1"/>
</dbReference>
<evidence type="ECO:0000256" key="5">
    <source>
        <dbReference type="ARBA" id="ARBA00022559"/>
    </source>
</evidence>
<dbReference type="GO" id="GO:0006979">
    <property type="term" value="P:response to oxidative stress"/>
    <property type="evidence" value="ECO:0007669"/>
    <property type="project" value="InterPro"/>
</dbReference>
<keyword evidence="9" id="KW-0408">Iron</keyword>
<evidence type="ECO:0000256" key="6">
    <source>
        <dbReference type="ARBA" id="ARBA00022617"/>
    </source>
</evidence>
<comment type="similarity">
    <text evidence="11">Belongs to the peroxidase family.</text>
</comment>
<dbReference type="GO" id="GO:0140825">
    <property type="term" value="F:lactoperoxidase activity"/>
    <property type="evidence" value="ECO:0007669"/>
    <property type="project" value="UniProtKB-EC"/>
</dbReference>
<dbReference type="Gene3D" id="1.10.420.10">
    <property type="entry name" value="Peroxidase, domain 2"/>
    <property type="match status" value="1"/>
</dbReference>
<dbReference type="SUPFAM" id="SSF48113">
    <property type="entry name" value="Heme-dependent peroxidases"/>
    <property type="match status" value="1"/>
</dbReference>
<dbReference type="InterPro" id="IPR010255">
    <property type="entry name" value="Haem_peroxidase_sf"/>
</dbReference>
<evidence type="ECO:0000256" key="4">
    <source>
        <dbReference type="ARBA" id="ARBA00012313"/>
    </source>
</evidence>
<evidence type="ECO:0000256" key="3">
    <source>
        <dbReference type="ARBA" id="ARBA00001970"/>
    </source>
</evidence>
<protein>
    <recommendedName>
        <fullName evidence="4">peroxidase</fullName>
        <ecNumber evidence="4">1.11.1.7</ecNumber>
    </recommendedName>
</protein>
<dbReference type="GO" id="GO:0020037">
    <property type="term" value="F:heme binding"/>
    <property type="evidence" value="ECO:0007669"/>
    <property type="project" value="InterPro"/>
</dbReference>
<keyword evidence="6" id="KW-0349">Heme</keyword>
<dbReference type="PANTHER" id="PTHR31388">
    <property type="entry name" value="PEROXIDASE 72-RELATED"/>
    <property type="match status" value="1"/>
</dbReference>
<dbReference type="AlphaFoldDB" id="A0A059ATS3"/>
<dbReference type="Gramene" id="KCW57056">
    <property type="protein sequence ID" value="KCW57056"/>
    <property type="gene ID" value="EUGRSUZ_I02714"/>
</dbReference>
<keyword evidence="8" id="KW-0560">Oxidoreductase</keyword>